<sequence>MSLILCIVDPKIITEKIQDVAVASMLRERRYCVNFSLPTSYRNTMWMIAIIYSISLLTSKCIAIIWTSFGCNYNVTDGEFLLESSKFMEGDVQPINTTLSEVVRTRSNMFSYTIADVEICGHIPACMIKSNDCLWPSRAVHNVLIYKCPFGLHCWSFVRCN</sequence>
<dbReference type="EMBL" id="CAIX01000127">
    <property type="protein sequence ID" value="CCI46454.1"/>
    <property type="molecule type" value="Genomic_DNA"/>
</dbReference>
<protein>
    <submittedName>
        <fullName evidence="2">Uncharacterized protein</fullName>
    </submittedName>
</protein>
<keyword evidence="3" id="KW-1185">Reference proteome</keyword>
<comment type="caution">
    <text evidence="2">The sequence shown here is derived from an EMBL/GenBank/DDBJ whole genome shotgun (WGS) entry which is preliminary data.</text>
</comment>
<accession>A0A024GJG6</accession>
<dbReference type="Proteomes" id="UP000053237">
    <property type="component" value="Unassembled WGS sequence"/>
</dbReference>
<keyword evidence="1" id="KW-1133">Transmembrane helix</keyword>
<name>A0A024GJG6_9STRA</name>
<keyword evidence="1" id="KW-0472">Membrane</keyword>
<keyword evidence="1" id="KW-0812">Transmembrane</keyword>
<proteinExistence type="predicted"/>
<dbReference type="AlphaFoldDB" id="A0A024GJG6"/>
<feature type="transmembrane region" description="Helical" evidence="1">
    <location>
        <begin position="45"/>
        <end position="66"/>
    </location>
</feature>
<reference evidence="2 3" key="1">
    <citation type="submission" date="2012-05" db="EMBL/GenBank/DDBJ databases">
        <title>Recombination and specialization in a pathogen metapopulation.</title>
        <authorList>
            <person name="Gardiner A."/>
            <person name="Kemen E."/>
            <person name="Schultz-Larsen T."/>
            <person name="MacLean D."/>
            <person name="Van Oosterhout C."/>
            <person name="Jones J.D.G."/>
        </authorList>
    </citation>
    <scope>NUCLEOTIDE SEQUENCE [LARGE SCALE GENOMIC DNA]</scope>
    <source>
        <strain evidence="2 3">Ac Nc2</strain>
    </source>
</reference>
<evidence type="ECO:0000256" key="1">
    <source>
        <dbReference type="SAM" id="Phobius"/>
    </source>
</evidence>
<evidence type="ECO:0000313" key="2">
    <source>
        <dbReference type="EMBL" id="CCI46454.1"/>
    </source>
</evidence>
<organism evidence="2 3">
    <name type="scientific">Albugo candida</name>
    <dbReference type="NCBI Taxonomy" id="65357"/>
    <lineage>
        <taxon>Eukaryota</taxon>
        <taxon>Sar</taxon>
        <taxon>Stramenopiles</taxon>
        <taxon>Oomycota</taxon>
        <taxon>Peronosporomycetes</taxon>
        <taxon>Albuginales</taxon>
        <taxon>Albuginaceae</taxon>
        <taxon>Albugo</taxon>
    </lineage>
</organism>
<dbReference type="InParanoid" id="A0A024GJG6"/>
<gene>
    <name evidence="2" type="ORF">BN9_073830</name>
</gene>
<evidence type="ECO:0000313" key="3">
    <source>
        <dbReference type="Proteomes" id="UP000053237"/>
    </source>
</evidence>